<evidence type="ECO:0000313" key="2">
    <source>
        <dbReference type="Proteomes" id="UP000013251"/>
    </source>
</evidence>
<gene>
    <name evidence="1" type="ORF">F938_00445</name>
</gene>
<dbReference type="Proteomes" id="UP000013251">
    <property type="component" value="Unassembled WGS sequence"/>
</dbReference>
<comment type="caution">
    <text evidence="1">The sequence shown here is derived from an EMBL/GenBank/DDBJ whole genome shotgun (WGS) entry which is preliminary data.</text>
</comment>
<dbReference type="EMBL" id="APQG01000012">
    <property type="protein sequence ID" value="ENW00929.1"/>
    <property type="molecule type" value="Genomic_DNA"/>
</dbReference>
<name>N9F7V9_ACIBZ</name>
<dbReference type="HOGENOM" id="CLU_190413_1_0_6"/>
<sequence length="77" mass="9060">MNICFGGPLDGIKQSELFRKTNKKDYFIYEDKDSNSITTYFKVKVNSKGKVQVLWITEELMEKDLSKLIMNYIDKNI</sequence>
<dbReference type="AlphaFoldDB" id="N9F7V9"/>
<evidence type="ECO:0000313" key="1">
    <source>
        <dbReference type="EMBL" id="ENW00929.1"/>
    </source>
</evidence>
<reference evidence="1 2" key="1">
    <citation type="submission" date="2013-02" db="EMBL/GenBank/DDBJ databases">
        <title>The Genome Sequence of Acinetobacter bereziniae CIP 70.12.</title>
        <authorList>
            <consortium name="The Broad Institute Genome Sequencing Platform"/>
            <consortium name="The Broad Institute Genome Sequencing Center for Infectious Disease"/>
            <person name="Cerqueira G."/>
            <person name="Feldgarden M."/>
            <person name="Courvalin P."/>
            <person name="Perichon B."/>
            <person name="Grillot-Courvalin C."/>
            <person name="Clermont D."/>
            <person name="Rocha E."/>
            <person name="Yoon E.-J."/>
            <person name="Nemec A."/>
            <person name="Walker B."/>
            <person name="Young S.K."/>
            <person name="Zeng Q."/>
            <person name="Gargeya S."/>
            <person name="Fitzgerald M."/>
            <person name="Haas B."/>
            <person name="Abouelleil A."/>
            <person name="Alvarado L."/>
            <person name="Arachchi H.M."/>
            <person name="Berlin A.M."/>
            <person name="Chapman S.B."/>
            <person name="Dewar J."/>
            <person name="Goldberg J."/>
            <person name="Griggs A."/>
            <person name="Gujja S."/>
            <person name="Hansen M."/>
            <person name="Howarth C."/>
            <person name="Imamovic A."/>
            <person name="Larimer J."/>
            <person name="McCowan C."/>
            <person name="Murphy C."/>
            <person name="Neiman D."/>
            <person name="Pearson M."/>
            <person name="Priest M."/>
            <person name="Roberts A."/>
            <person name="Saif S."/>
            <person name="Shea T."/>
            <person name="Sisk P."/>
            <person name="Sykes S."/>
            <person name="Wortman J."/>
            <person name="Nusbaum C."/>
            <person name="Birren B."/>
        </authorList>
    </citation>
    <scope>NUCLEOTIDE SEQUENCE [LARGE SCALE GENOMIC DNA]</scope>
    <source>
        <strain evidence="1 2">CIP 70.12</strain>
    </source>
</reference>
<protein>
    <submittedName>
        <fullName evidence="1">Uncharacterized protein</fullName>
    </submittedName>
</protein>
<accession>N9F7V9</accession>
<organism evidence="1 2">
    <name type="scientific">Acinetobacter bereziniae LMG 1003 = CIP 70.12</name>
    <dbReference type="NCBI Taxonomy" id="981324"/>
    <lineage>
        <taxon>Bacteria</taxon>
        <taxon>Pseudomonadati</taxon>
        <taxon>Pseudomonadota</taxon>
        <taxon>Gammaproteobacteria</taxon>
        <taxon>Moraxellales</taxon>
        <taxon>Moraxellaceae</taxon>
        <taxon>Acinetobacter</taxon>
    </lineage>
</organism>
<dbReference type="OrthoDB" id="6696389at2"/>
<keyword evidence="2" id="KW-1185">Reference proteome</keyword>
<proteinExistence type="predicted"/>